<keyword evidence="9" id="KW-0227">DNA damage</keyword>
<dbReference type="CDD" id="cd07906">
    <property type="entry name" value="Adenylation_DNA_ligase_LigD_LigC"/>
    <property type="match status" value="1"/>
</dbReference>
<feature type="compositionally biased region" description="Low complexity" evidence="21">
    <location>
        <begin position="187"/>
        <end position="197"/>
    </location>
</feature>
<evidence type="ECO:0000313" key="24">
    <source>
        <dbReference type="Proteomes" id="UP001165498"/>
    </source>
</evidence>
<dbReference type="NCBIfam" id="TIGR02777">
    <property type="entry name" value="LigD_PE_dom"/>
    <property type="match status" value="1"/>
</dbReference>
<comment type="catalytic activity">
    <reaction evidence="20">
        <text>ATP + (deoxyribonucleotide)n-3'-hydroxyl + 5'-phospho-(deoxyribonucleotide)m = (deoxyribonucleotide)n+m + AMP + diphosphate.</text>
        <dbReference type="EC" id="6.5.1.1"/>
    </reaction>
</comment>
<keyword evidence="4" id="KW-0808">Transferase</keyword>
<evidence type="ECO:0000256" key="2">
    <source>
        <dbReference type="ARBA" id="ARBA00012727"/>
    </source>
</evidence>
<evidence type="ECO:0000256" key="12">
    <source>
        <dbReference type="ARBA" id="ARBA00022840"/>
    </source>
</evidence>
<keyword evidence="3 23" id="KW-0436">Ligase</keyword>
<dbReference type="InterPro" id="IPR033651">
    <property type="entry name" value="PaeLigD_Pol-like"/>
</dbReference>
<keyword evidence="24" id="KW-1185">Reference proteome</keyword>
<dbReference type="InterPro" id="IPR052171">
    <property type="entry name" value="NHEJ_LigD"/>
</dbReference>
<dbReference type="NCBIfam" id="TIGR02779">
    <property type="entry name" value="NHEJ_ligase_lig"/>
    <property type="match status" value="1"/>
</dbReference>
<gene>
    <name evidence="23" type="primary">ligD</name>
    <name evidence="23" type="ORF">NM961_10155</name>
</gene>
<evidence type="ECO:0000256" key="9">
    <source>
        <dbReference type="ARBA" id="ARBA00022763"/>
    </source>
</evidence>
<evidence type="ECO:0000256" key="4">
    <source>
        <dbReference type="ARBA" id="ARBA00022679"/>
    </source>
</evidence>
<keyword evidence="15" id="KW-0233">DNA recombination</keyword>
<keyword evidence="13" id="KW-0239">DNA-directed DNA polymerase</keyword>
<dbReference type="NCBIfam" id="TIGR02776">
    <property type="entry name" value="NHEJ_ligase_prk"/>
    <property type="match status" value="1"/>
</dbReference>
<evidence type="ECO:0000256" key="11">
    <source>
        <dbReference type="ARBA" id="ARBA00022839"/>
    </source>
</evidence>
<dbReference type="RefSeq" id="WP_255914132.1">
    <property type="nucleotide sequence ID" value="NZ_JANFQO010000008.1"/>
</dbReference>
<evidence type="ECO:0000256" key="18">
    <source>
        <dbReference type="ARBA" id="ARBA00023268"/>
    </source>
</evidence>
<comment type="cofactor">
    <cofactor evidence="1">
        <name>Mn(2+)</name>
        <dbReference type="ChEBI" id="CHEBI:29035"/>
    </cofactor>
</comment>
<dbReference type="SUPFAM" id="SSF50249">
    <property type="entry name" value="Nucleic acid-binding proteins"/>
    <property type="match status" value="1"/>
</dbReference>
<accession>A0ABT1QS38</accession>
<dbReference type="SUPFAM" id="SSF56091">
    <property type="entry name" value="DNA ligase/mRNA capping enzyme, catalytic domain"/>
    <property type="match status" value="1"/>
</dbReference>
<keyword evidence="18" id="KW-0511">Multifunctional enzyme</keyword>
<dbReference type="PANTHER" id="PTHR42705:SF2">
    <property type="entry name" value="BIFUNCTIONAL NON-HOMOLOGOUS END JOINING PROTEIN LIGD"/>
    <property type="match status" value="1"/>
</dbReference>
<dbReference type="Pfam" id="PF01068">
    <property type="entry name" value="DNA_ligase_A_M"/>
    <property type="match status" value="1"/>
</dbReference>
<keyword evidence="5" id="KW-0548">Nucleotidyltransferase</keyword>
<dbReference type="Pfam" id="PF13298">
    <property type="entry name" value="LigD_N"/>
    <property type="match status" value="1"/>
</dbReference>
<dbReference type="InterPro" id="IPR012310">
    <property type="entry name" value="DNA_ligase_ATP-dep_cent"/>
</dbReference>
<dbReference type="Pfam" id="PF21686">
    <property type="entry name" value="LigD_Prim-Pol"/>
    <property type="match status" value="1"/>
</dbReference>
<dbReference type="InterPro" id="IPR014146">
    <property type="entry name" value="LigD_ligase_dom"/>
</dbReference>
<feature type="region of interest" description="Disordered" evidence="21">
    <location>
        <begin position="505"/>
        <end position="536"/>
    </location>
</feature>
<dbReference type="GO" id="GO:0003910">
    <property type="term" value="F:DNA ligase (ATP) activity"/>
    <property type="evidence" value="ECO:0007669"/>
    <property type="project" value="UniProtKB-EC"/>
</dbReference>
<evidence type="ECO:0000256" key="14">
    <source>
        <dbReference type="ARBA" id="ARBA00023125"/>
    </source>
</evidence>
<dbReference type="PROSITE" id="PS50160">
    <property type="entry name" value="DNA_LIGASE_A3"/>
    <property type="match status" value="1"/>
</dbReference>
<dbReference type="Gene3D" id="3.30.470.30">
    <property type="entry name" value="DNA ligase/mRNA capping enzyme"/>
    <property type="match status" value="1"/>
</dbReference>
<evidence type="ECO:0000256" key="5">
    <source>
        <dbReference type="ARBA" id="ARBA00022695"/>
    </source>
</evidence>
<dbReference type="EC" id="6.5.1.1" evidence="2"/>
<keyword evidence="10" id="KW-0378">Hydrolase</keyword>
<sequence>MPLSEYKRKRNFRSTPEPAAGGEAGSHIFVVHLHHARRRHYDLRLEYAGSLKSWAVPKGPSFDPKVKRMAIQVEDHPISYAGFEGDIPEGNYGAGHVDIFDHGTWEAEGNVRQSLARGELKFTLHGNILRGSWVLVRTRRDAPKPQWLLIKHQDAYAGKSEADDFTADRGKPAARPRAAKSARKGTARAAAKKTNGAEGKREALDPGPFAPQLCRLETTAPAGDDWLHEAKWDGYRLLATVRAGKATLWSRNGLDWTARLPELAAALGTLGLTSAQFDGELVALNEGRDDFNDLQARLSLEKKNVPVALMLFDLPYCNGRSLREVPLLQRKHRLQQILEAHPHPLLRYSAHHIGAGPAVLAQAVRSGLEGIISKRVDSPYRGERNGDWIKLKSRASDEFIVIGYTPPKRSRIGLGALLLARPGADGLVYAGRVGTGFSDELLRNLLHKLQPLRRAEPVVDTSLLERRERDEAVWVRPELVIEVYHQGLGRQGLLRQPALKALREDKSPQELLSGKGDVVETSKSRSRAKTGTKATSAADVAAGADVRLTHPEREVFPGSGLTKQDVADYYSAVAPLLLQDIAGRPLSVLRCPDGAAGTCFFQKHAGRGWGDHVRPVAVREKQGVQAYIAVDDVTGLLQLVQMNVLEFHPWGALAQDQAHADRLVFDLDPHESVGWAKVKAAARTVREVLQGVGLTSFLRTSGGKGLHVVVPLSPPVGWAQAKRFAEDLADTLAAERPESFVSVASKQQREGRIFVDWLRNARGATSVASYSLRARAGAPVAMPLEWSELARLRSSDAYTLRNALRKIRSRRRDPWRELYDLEQTLPGPAARSRRGR</sequence>
<dbReference type="Gene3D" id="3.30.1490.70">
    <property type="match status" value="1"/>
</dbReference>
<name>A0ABT1QS38_9GAMM</name>
<keyword evidence="17" id="KW-0464">Manganese</keyword>
<dbReference type="Gene3D" id="2.40.50.140">
    <property type="entry name" value="Nucleic acid-binding proteins"/>
    <property type="match status" value="1"/>
</dbReference>
<keyword evidence="6" id="KW-0540">Nuclease</keyword>
<feature type="compositionally biased region" description="Basic and acidic residues" evidence="21">
    <location>
        <begin position="160"/>
        <end position="171"/>
    </location>
</feature>
<dbReference type="Proteomes" id="UP001165498">
    <property type="component" value="Unassembled WGS sequence"/>
</dbReference>
<dbReference type="Pfam" id="PF04679">
    <property type="entry name" value="DNA_ligase_A_C"/>
    <property type="match status" value="1"/>
</dbReference>
<feature type="region of interest" description="Disordered" evidence="21">
    <location>
        <begin position="160"/>
        <end position="209"/>
    </location>
</feature>
<keyword evidence="7" id="KW-0479">Metal-binding</keyword>
<comment type="caution">
    <text evidence="23">The sequence shown here is derived from an EMBL/GenBank/DDBJ whole genome shotgun (WGS) entry which is preliminary data.</text>
</comment>
<evidence type="ECO:0000256" key="21">
    <source>
        <dbReference type="SAM" id="MobiDB-lite"/>
    </source>
</evidence>
<evidence type="ECO:0000256" key="20">
    <source>
        <dbReference type="ARBA" id="ARBA00034003"/>
    </source>
</evidence>
<protein>
    <recommendedName>
        <fullName evidence="2">DNA ligase (ATP)</fullName>
        <ecNumber evidence="2">6.5.1.1</ecNumber>
    </recommendedName>
    <alternativeName>
        <fullName evidence="19">NHEJ DNA polymerase</fullName>
    </alternativeName>
</protein>
<dbReference type="InterPro" id="IPR014143">
    <property type="entry name" value="NHEJ_ligase_prk"/>
</dbReference>
<evidence type="ECO:0000256" key="8">
    <source>
        <dbReference type="ARBA" id="ARBA00022741"/>
    </source>
</evidence>
<evidence type="ECO:0000256" key="3">
    <source>
        <dbReference type="ARBA" id="ARBA00022598"/>
    </source>
</evidence>
<keyword evidence="8" id="KW-0547">Nucleotide-binding</keyword>
<evidence type="ECO:0000256" key="19">
    <source>
        <dbReference type="ARBA" id="ARBA00029943"/>
    </source>
</evidence>
<dbReference type="NCBIfam" id="TIGR02778">
    <property type="entry name" value="ligD_pol"/>
    <property type="match status" value="1"/>
</dbReference>
<evidence type="ECO:0000256" key="17">
    <source>
        <dbReference type="ARBA" id="ARBA00023211"/>
    </source>
</evidence>
<dbReference type="CDD" id="cd04862">
    <property type="entry name" value="PaeLigD_Pol_like"/>
    <property type="match status" value="1"/>
</dbReference>
<evidence type="ECO:0000256" key="16">
    <source>
        <dbReference type="ARBA" id="ARBA00023204"/>
    </source>
</evidence>
<reference evidence="23" key="1">
    <citation type="submission" date="2022-07" db="EMBL/GenBank/DDBJ databases">
        <title>Tahibacter sp., a new gammaproteobacterium isolated from the silt sample collected at pig farm.</title>
        <authorList>
            <person name="Chen H."/>
        </authorList>
    </citation>
    <scope>NUCLEOTIDE SEQUENCE</scope>
    <source>
        <strain evidence="23">P2K</strain>
    </source>
</reference>
<dbReference type="CDD" id="cd07971">
    <property type="entry name" value="OBF_DNA_ligase_LigD"/>
    <property type="match status" value="1"/>
</dbReference>
<feature type="compositionally biased region" description="Basic residues" evidence="21">
    <location>
        <begin position="172"/>
        <end position="186"/>
    </location>
</feature>
<evidence type="ECO:0000256" key="15">
    <source>
        <dbReference type="ARBA" id="ARBA00023172"/>
    </source>
</evidence>
<dbReference type="InterPro" id="IPR014145">
    <property type="entry name" value="LigD_pol_dom"/>
</dbReference>
<keyword evidence="16" id="KW-0234">DNA repair</keyword>
<keyword evidence="14" id="KW-0238">DNA-binding</keyword>
<dbReference type="NCBIfam" id="NF004628">
    <property type="entry name" value="PRK05972.1"/>
    <property type="match status" value="1"/>
</dbReference>
<feature type="domain" description="ATP-dependent DNA ligase family profile" evidence="22">
    <location>
        <begin position="300"/>
        <end position="392"/>
    </location>
</feature>
<dbReference type="PANTHER" id="PTHR42705">
    <property type="entry name" value="BIFUNCTIONAL NON-HOMOLOGOUS END JOINING PROTEIN LIGD"/>
    <property type="match status" value="1"/>
</dbReference>
<evidence type="ECO:0000256" key="1">
    <source>
        <dbReference type="ARBA" id="ARBA00001936"/>
    </source>
</evidence>
<dbReference type="Gene3D" id="3.90.920.10">
    <property type="entry name" value="DNA primase, PRIM domain"/>
    <property type="match status" value="1"/>
</dbReference>
<feature type="region of interest" description="Disordered" evidence="21">
    <location>
        <begin position="1"/>
        <end position="21"/>
    </location>
</feature>
<dbReference type="InterPro" id="IPR012309">
    <property type="entry name" value="DNA_ligase_ATP-dep_C"/>
</dbReference>
<evidence type="ECO:0000256" key="7">
    <source>
        <dbReference type="ARBA" id="ARBA00022723"/>
    </source>
</evidence>
<evidence type="ECO:0000313" key="23">
    <source>
        <dbReference type="EMBL" id="MCQ4165072.1"/>
    </source>
</evidence>
<evidence type="ECO:0000259" key="22">
    <source>
        <dbReference type="PROSITE" id="PS50160"/>
    </source>
</evidence>
<dbReference type="EMBL" id="JANFQO010000008">
    <property type="protein sequence ID" value="MCQ4165072.1"/>
    <property type="molecule type" value="Genomic_DNA"/>
</dbReference>
<keyword evidence="12" id="KW-0067">ATP-binding</keyword>
<dbReference type="InterPro" id="IPR012340">
    <property type="entry name" value="NA-bd_OB-fold"/>
</dbReference>
<dbReference type="InterPro" id="IPR014144">
    <property type="entry name" value="LigD_PE_domain"/>
</dbReference>
<proteinExistence type="predicted"/>
<evidence type="ECO:0000256" key="10">
    <source>
        <dbReference type="ARBA" id="ARBA00022801"/>
    </source>
</evidence>
<keyword evidence="11" id="KW-0269">Exonuclease</keyword>
<evidence type="ECO:0000256" key="13">
    <source>
        <dbReference type="ARBA" id="ARBA00022932"/>
    </source>
</evidence>
<organism evidence="23 24">
    <name type="scientific">Tahibacter harae</name>
    <dbReference type="NCBI Taxonomy" id="2963937"/>
    <lineage>
        <taxon>Bacteria</taxon>
        <taxon>Pseudomonadati</taxon>
        <taxon>Pseudomonadota</taxon>
        <taxon>Gammaproteobacteria</taxon>
        <taxon>Lysobacterales</taxon>
        <taxon>Rhodanobacteraceae</taxon>
        <taxon>Tahibacter</taxon>
    </lineage>
</organism>
<evidence type="ECO:0000256" key="6">
    <source>
        <dbReference type="ARBA" id="ARBA00022722"/>
    </source>
</evidence>